<keyword evidence="2" id="KW-1185">Reference proteome</keyword>
<dbReference type="AlphaFoldDB" id="A0A0P1AVX5"/>
<name>A0A0P1AVX5_PLAHL</name>
<dbReference type="GeneID" id="36396988"/>
<evidence type="ECO:0000313" key="1">
    <source>
        <dbReference type="EMBL" id="CEG45650.1"/>
    </source>
</evidence>
<protein>
    <submittedName>
        <fullName evidence="1">Uncharacterized protein</fullName>
    </submittedName>
</protein>
<sequence>MAPTVDEDELTVEEVWAYTATIGDFVDSLVTFALETASGEAAKRCKVAMAEANLRAKNGLWTFAGCMRSISSQWMLAWKQDKNECEIRFKTRRWQQKSVIRIKKMLKHTYLLENDLNPDQNGKGGPR</sequence>
<reference evidence="2" key="1">
    <citation type="submission" date="2014-09" db="EMBL/GenBank/DDBJ databases">
        <authorList>
            <person name="Sharma Rahul"/>
            <person name="Thines Marco"/>
        </authorList>
    </citation>
    <scope>NUCLEOTIDE SEQUENCE [LARGE SCALE GENOMIC DNA]</scope>
</reference>
<dbReference type="EMBL" id="CCYD01001640">
    <property type="protein sequence ID" value="CEG45650.1"/>
    <property type="molecule type" value="Genomic_DNA"/>
</dbReference>
<dbReference type="Proteomes" id="UP000054928">
    <property type="component" value="Unassembled WGS sequence"/>
</dbReference>
<organism evidence="1 2">
    <name type="scientific">Plasmopara halstedii</name>
    <name type="common">Downy mildew of sunflower</name>
    <dbReference type="NCBI Taxonomy" id="4781"/>
    <lineage>
        <taxon>Eukaryota</taxon>
        <taxon>Sar</taxon>
        <taxon>Stramenopiles</taxon>
        <taxon>Oomycota</taxon>
        <taxon>Peronosporomycetes</taxon>
        <taxon>Peronosporales</taxon>
        <taxon>Peronosporaceae</taxon>
        <taxon>Plasmopara</taxon>
    </lineage>
</organism>
<proteinExistence type="predicted"/>
<dbReference type="RefSeq" id="XP_024582019.1">
    <property type="nucleotide sequence ID" value="XM_024716418.1"/>
</dbReference>
<evidence type="ECO:0000313" key="2">
    <source>
        <dbReference type="Proteomes" id="UP000054928"/>
    </source>
</evidence>
<accession>A0A0P1AVX5</accession>